<feature type="region of interest" description="Disordered" evidence="7">
    <location>
        <begin position="1"/>
        <end position="27"/>
    </location>
</feature>
<dbReference type="Proteomes" id="UP000077405">
    <property type="component" value="Chromosome"/>
</dbReference>
<dbReference type="STRING" id="1226968.A6A40_01365"/>
<dbReference type="KEGG" id="ahu:A6A40_01365"/>
<evidence type="ECO:0000256" key="4">
    <source>
        <dbReference type="ARBA" id="ARBA00022833"/>
    </source>
</evidence>
<feature type="region of interest" description="Disordered" evidence="7">
    <location>
        <begin position="52"/>
        <end position="82"/>
    </location>
</feature>
<accession>A0A160JD92</accession>
<dbReference type="InterPro" id="IPR025657">
    <property type="entry name" value="RadC_JAB"/>
</dbReference>
<dbReference type="InterPro" id="IPR037518">
    <property type="entry name" value="MPN"/>
</dbReference>
<keyword evidence="5" id="KW-0482">Metalloprotease</keyword>
<evidence type="ECO:0000256" key="2">
    <source>
        <dbReference type="ARBA" id="ARBA00022723"/>
    </source>
</evidence>
<dbReference type="Gene3D" id="3.40.140.10">
    <property type="entry name" value="Cytidine Deaminase, domain 2"/>
    <property type="match status" value="1"/>
</dbReference>
<sequence length="308" mass="33184">MAERKTTGRSRKAGSTRSGTELDDAGLTAGLLPFPDLLSSTAAAGVEGEEAGDILSPGDAAGGTACGTAGETSDEAGGDDPHYIDHRERLRRRFLDRGPDALEDYELLEMVLFAVSLRRDVKPLAKLLIRTFGDLWGVVNAPPERLRGLKAEGVSLGTDNAVAIVRIVGAAALRALQQRVIDRPVLASWQALIDYCSAAMAHEPTEQFRLLFLDRKNTLIADEVQQRGTVDHTPVYPREVVKRALELSASAVILVHNHPSGDPTPSRADIEMTKEIVRAANAVGLIVHDHLVIGKGGRHTSFKAQRLL</sequence>
<dbReference type="PROSITE" id="PS50249">
    <property type="entry name" value="MPN"/>
    <property type="match status" value="1"/>
</dbReference>
<dbReference type="AlphaFoldDB" id="A0A160JD92"/>
<dbReference type="NCBIfam" id="NF000642">
    <property type="entry name" value="PRK00024.1"/>
    <property type="match status" value="1"/>
</dbReference>
<keyword evidence="3" id="KW-0378">Hydrolase</keyword>
<name>A0A160JD92_9PROT</name>
<dbReference type="GO" id="GO:0046872">
    <property type="term" value="F:metal ion binding"/>
    <property type="evidence" value="ECO:0007669"/>
    <property type="project" value="UniProtKB-KW"/>
</dbReference>
<keyword evidence="1" id="KW-0645">Protease</keyword>
<evidence type="ECO:0000259" key="8">
    <source>
        <dbReference type="PROSITE" id="PS50249"/>
    </source>
</evidence>
<reference evidence="9 10" key="1">
    <citation type="journal article" date="2013" name="Int. J. Syst. Evol. Microbiol.">
        <title>Azospirillum humicireducens sp. nov., a nitrogen-fixing bacterium isolated from a microbial fuel cell.</title>
        <authorList>
            <person name="Zhou S."/>
            <person name="Han L."/>
            <person name="Wang Y."/>
            <person name="Yang G."/>
            <person name="Zhuang L."/>
            <person name="Hu P."/>
        </authorList>
    </citation>
    <scope>NUCLEOTIDE SEQUENCE [LARGE SCALE GENOMIC DNA]</scope>
    <source>
        <strain evidence="9 10">SgZ-5</strain>
    </source>
</reference>
<evidence type="ECO:0000313" key="9">
    <source>
        <dbReference type="EMBL" id="ANC90659.1"/>
    </source>
</evidence>
<keyword evidence="10" id="KW-1185">Reference proteome</keyword>
<organism evidence="9 10">
    <name type="scientific">Azospirillum humicireducens</name>
    <dbReference type="NCBI Taxonomy" id="1226968"/>
    <lineage>
        <taxon>Bacteria</taxon>
        <taxon>Pseudomonadati</taxon>
        <taxon>Pseudomonadota</taxon>
        <taxon>Alphaproteobacteria</taxon>
        <taxon>Rhodospirillales</taxon>
        <taxon>Azospirillaceae</taxon>
        <taxon>Azospirillum</taxon>
    </lineage>
</organism>
<dbReference type="CDD" id="cd08071">
    <property type="entry name" value="MPN_DUF2466"/>
    <property type="match status" value="1"/>
</dbReference>
<evidence type="ECO:0000256" key="6">
    <source>
        <dbReference type="RuleBase" id="RU003797"/>
    </source>
</evidence>
<gene>
    <name evidence="9" type="ORF">A6A40_01365</name>
</gene>
<dbReference type="GO" id="GO:0008237">
    <property type="term" value="F:metallopeptidase activity"/>
    <property type="evidence" value="ECO:0007669"/>
    <property type="project" value="UniProtKB-KW"/>
</dbReference>
<dbReference type="NCBIfam" id="TIGR00608">
    <property type="entry name" value="radc"/>
    <property type="match status" value="1"/>
</dbReference>
<dbReference type="SUPFAM" id="SSF102712">
    <property type="entry name" value="JAB1/MPN domain"/>
    <property type="match status" value="1"/>
</dbReference>
<feature type="domain" description="MPN" evidence="8">
    <location>
        <begin position="185"/>
        <end position="308"/>
    </location>
</feature>
<dbReference type="InterPro" id="IPR001405">
    <property type="entry name" value="UPF0758"/>
</dbReference>
<evidence type="ECO:0000256" key="1">
    <source>
        <dbReference type="ARBA" id="ARBA00022670"/>
    </source>
</evidence>
<dbReference type="RefSeq" id="WP_063633796.1">
    <property type="nucleotide sequence ID" value="NZ_CP015285.1"/>
</dbReference>
<evidence type="ECO:0000256" key="7">
    <source>
        <dbReference type="SAM" id="MobiDB-lite"/>
    </source>
</evidence>
<dbReference type="PROSITE" id="PS01302">
    <property type="entry name" value="UPF0758"/>
    <property type="match status" value="1"/>
</dbReference>
<protein>
    <submittedName>
        <fullName evidence="9">JAB domain-containing protein</fullName>
    </submittedName>
</protein>
<evidence type="ECO:0000313" key="10">
    <source>
        <dbReference type="Proteomes" id="UP000077405"/>
    </source>
</evidence>
<dbReference type="PANTHER" id="PTHR30471:SF3">
    <property type="entry name" value="UPF0758 PROTEIN YEES-RELATED"/>
    <property type="match status" value="1"/>
</dbReference>
<proteinExistence type="inferred from homology"/>
<evidence type="ECO:0000256" key="5">
    <source>
        <dbReference type="ARBA" id="ARBA00023049"/>
    </source>
</evidence>
<keyword evidence="4" id="KW-0862">Zinc</keyword>
<dbReference type="EMBL" id="CP015285">
    <property type="protein sequence ID" value="ANC90659.1"/>
    <property type="molecule type" value="Genomic_DNA"/>
</dbReference>
<evidence type="ECO:0000256" key="3">
    <source>
        <dbReference type="ARBA" id="ARBA00022801"/>
    </source>
</evidence>
<dbReference type="GO" id="GO:0006508">
    <property type="term" value="P:proteolysis"/>
    <property type="evidence" value="ECO:0007669"/>
    <property type="project" value="UniProtKB-KW"/>
</dbReference>
<dbReference type="OrthoDB" id="9804482at2"/>
<comment type="similarity">
    <text evidence="6">Belongs to the UPF0758 family.</text>
</comment>
<dbReference type="PANTHER" id="PTHR30471">
    <property type="entry name" value="DNA REPAIR PROTEIN RADC"/>
    <property type="match status" value="1"/>
</dbReference>
<keyword evidence="2" id="KW-0479">Metal-binding</keyword>
<dbReference type="InterPro" id="IPR020891">
    <property type="entry name" value="UPF0758_CS"/>
</dbReference>
<dbReference type="Pfam" id="PF04002">
    <property type="entry name" value="RadC"/>
    <property type="match status" value="1"/>
</dbReference>